<gene>
    <name evidence="2" type="ORF">DSL72_008896</name>
</gene>
<feature type="compositionally biased region" description="Acidic residues" evidence="1">
    <location>
        <begin position="16"/>
        <end position="26"/>
    </location>
</feature>
<sequence>MGMGLMKPKQKQRYFDDDDDDDDDDVEKQKKKRQKKRRDFICVLKQTNTPEEHFLPYRPAYFKWFEKERTSLDRGFEGGGSINGERPISKHLLQGLLSFLMKSPDAQERIELSSFLHLENVDVDVDVDVVEVVEVVKVDILDLDKSM</sequence>
<feature type="region of interest" description="Disordered" evidence="1">
    <location>
        <begin position="1"/>
        <end position="36"/>
    </location>
</feature>
<evidence type="ECO:0000313" key="2">
    <source>
        <dbReference type="EMBL" id="QSZ37797.1"/>
    </source>
</evidence>
<protein>
    <submittedName>
        <fullName evidence="2">Uncharacterized protein</fullName>
    </submittedName>
</protein>
<organism evidence="2 3">
    <name type="scientific">Monilinia vaccinii-corymbosi</name>
    <dbReference type="NCBI Taxonomy" id="61207"/>
    <lineage>
        <taxon>Eukaryota</taxon>
        <taxon>Fungi</taxon>
        <taxon>Dikarya</taxon>
        <taxon>Ascomycota</taxon>
        <taxon>Pezizomycotina</taxon>
        <taxon>Leotiomycetes</taxon>
        <taxon>Helotiales</taxon>
        <taxon>Sclerotiniaceae</taxon>
        <taxon>Monilinia</taxon>
    </lineage>
</organism>
<keyword evidence="3" id="KW-1185">Reference proteome</keyword>
<evidence type="ECO:0000313" key="3">
    <source>
        <dbReference type="Proteomes" id="UP000672032"/>
    </source>
</evidence>
<dbReference type="Proteomes" id="UP000672032">
    <property type="component" value="Chromosome 9"/>
</dbReference>
<dbReference type="EMBL" id="CP063413">
    <property type="protein sequence ID" value="QSZ37797.1"/>
    <property type="molecule type" value="Genomic_DNA"/>
</dbReference>
<evidence type="ECO:0000256" key="1">
    <source>
        <dbReference type="SAM" id="MobiDB-lite"/>
    </source>
</evidence>
<accession>A0A8A3PQI5</accession>
<reference evidence="2" key="1">
    <citation type="submission" date="2020-10" db="EMBL/GenBank/DDBJ databases">
        <title>Genome Sequence of Monilinia vaccinii-corymbosi Sheds Light on Mummy Berry Disease Infection of Blueberry and Mating Type.</title>
        <authorList>
            <person name="Yow A.G."/>
            <person name="Zhang Y."/>
            <person name="Bansal K."/>
            <person name="Eacker S.M."/>
            <person name="Sullivan S."/>
            <person name="Liachko I."/>
            <person name="Cubeta M.A."/>
            <person name="Rollins J.A."/>
            <person name="Ashrafi H."/>
        </authorList>
    </citation>
    <scope>NUCLEOTIDE SEQUENCE</scope>
    <source>
        <strain evidence="2">RL-1</strain>
    </source>
</reference>
<dbReference type="AlphaFoldDB" id="A0A8A3PQI5"/>
<name>A0A8A3PQI5_9HELO</name>
<proteinExistence type="predicted"/>